<accession>A0AAV2TJ53</accession>
<evidence type="ECO:0000256" key="1">
    <source>
        <dbReference type="SAM" id="MobiDB-lite"/>
    </source>
</evidence>
<evidence type="ECO:0000313" key="2">
    <source>
        <dbReference type="EMBL" id="CAL5137393.1"/>
    </source>
</evidence>
<feature type="region of interest" description="Disordered" evidence="1">
    <location>
        <begin position="397"/>
        <end position="444"/>
    </location>
</feature>
<sequence>MYGPPRYPAHFTVPPPAGGQIINYLPSRPQIPVLNPPPWCPAVSPYPPPVPRFCPPIPTTVSPSFIPSLAPVDEIAACVDNWLAINEPRLIKARDQRRSKVLKIPVFRTQLVRWRYLIDQMKLSASNGIPISPSLKDDLLTKQKECTDPQLLEAVQQKIRRIKKKRRYLKRRRQEEHASEQEPRVVRSSVADVLGRLRSQANSPYIDETSECIRATPSPHSSEAVDSPNTKSENQSEYRHCKSVLEMTQEAKKRCKDRIALLSLLEKLRSARLTQARQKGGLFPDAFDQAFAAQVGELRSMLQNQISNLEALQRTNEQSSVGKPRKLSLNIDEEYRGEPCCNHIPDLPDNLKRLLFGSECTSNVPWRWQRFYHQADFDFNDFLRIRRSWDNYLVQRNSPENSTSSETADGSQLPATWSHPSLSSPDDKWRSYLITPTQDTKETS</sequence>
<dbReference type="GO" id="GO:0005689">
    <property type="term" value="C:U12-type spliceosomal complex"/>
    <property type="evidence" value="ECO:0007669"/>
    <property type="project" value="TreeGrafter"/>
</dbReference>
<dbReference type="InterPro" id="IPR052831">
    <property type="entry name" value="Apoptosis_promoter"/>
</dbReference>
<feature type="compositionally biased region" description="Polar residues" evidence="1">
    <location>
        <begin position="397"/>
        <end position="424"/>
    </location>
</feature>
<dbReference type="PANTHER" id="PTHR48190:SF2">
    <property type="entry name" value="PROGRAMMED CELL DEATH PROTEIN 7"/>
    <property type="match status" value="1"/>
</dbReference>
<reference evidence="2" key="1">
    <citation type="submission" date="2024-06" db="EMBL/GenBank/DDBJ databases">
        <authorList>
            <person name="Liu X."/>
            <person name="Lenzi L."/>
            <person name="Haldenby T S."/>
            <person name="Uol C."/>
        </authorList>
    </citation>
    <scope>NUCLEOTIDE SEQUENCE</scope>
</reference>
<dbReference type="InterPro" id="IPR031974">
    <property type="entry name" value="PDCD7"/>
</dbReference>
<evidence type="ECO:0000313" key="3">
    <source>
        <dbReference type="Proteomes" id="UP001497525"/>
    </source>
</evidence>
<dbReference type="AlphaFoldDB" id="A0AAV2TJ53"/>
<proteinExistence type="predicted"/>
<gene>
    <name evidence="2" type="ORF">CDAUBV1_LOCUS11707</name>
</gene>
<feature type="region of interest" description="Disordered" evidence="1">
    <location>
        <begin position="166"/>
        <end position="185"/>
    </location>
</feature>
<comment type="caution">
    <text evidence="2">The sequence shown here is derived from an EMBL/GenBank/DDBJ whole genome shotgun (WGS) entry which is preliminary data.</text>
</comment>
<feature type="region of interest" description="Disordered" evidence="1">
    <location>
        <begin position="208"/>
        <end position="238"/>
    </location>
</feature>
<dbReference type="Pfam" id="PF16021">
    <property type="entry name" value="PDCD7"/>
    <property type="match status" value="1"/>
</dbReference>
<name>A0AAV2TJ53_CALDB</name>
<dbReference type="EMBL" id="CAXLJL010000390">
    <property type="protein sequence ID" value="CAL5137393.1"/>
    <property type="molecule type" value="Genomic_DNA"/>
</dbReference>
<protein>
    <submittedName>
        <fullName evidence="2">Uncharacterized protein</fullName>
    </submittedName>
</protein>
<dbReference type="PANTHER" id="PTHR48190">
    <property type="entry name" value="PROGRAMMED CELL DEATH PROTEIN 7"/>
    <property type="match status" value="1"/>
</dbReference>
<feature type="compositionally biased region" description="Basic and acidic residues" evidence="1">
    <location>
        <begin position="173"/>
        <end position="185"/>
    </location>
</feature>
<dbReference type="Proteomes" id="UP001497525">
    <property type="component" value="Unassembled WGS sequence"/>
</dbReference>
<organism evidence="2 3">
    <name type="scientific">Calicophoron daubneyi</name>
    <name type="common">Rumen fluke</name>
    <name type="synonym">Paramphistomum daubneyi</name>
    <dbReference type="NCBI Taxonomy" id="300641"/>
    <lineage>
        <taxon>Eukaryota</taxon>
        <taxon>Metazoa</taxon>
        <taxon>Spiralia</taxon>
        <taxon>Lophotrochozoa</taxon>
        <taxon>Platyhelminthes</taxon>
        <taxon>Trematoda</taxon>
        <taxon>Digenea</taxon>
        <taxon>Plagiorchiida</taxon>
        <taxon>Pronocephalata</taxon>
        <taxon>Paramphistomoidea</taxon>
        <taxon>Paramphistomidae</taxon>
        <taxon>Calicophoron</taxon>
    </lineage>
</organism>